<keyword evidence="1" id="KW-0560">Oxidoreductase</keyword>
<dbReference type="InterPro" id="IPR013120">
    <property type="entry name" value="FAR_NAD-bd"/>
</dbReference>
<dbReference type="GO" id="GO:0080019">
    <property type="term" value="F:alcohol-forming very long-chain fatty acyl-CoA reductase activity"/>
    <property type="evidence" value="ECO:0007669"/>
    <property type="project" value="InterPro"/>
</dbReference>
<keyword evidence="1" id="KW-0443">Lipid metabolism</keyword>
<evidence type="ECO:0000313" key="4">
    <source>
        <dbReference type="Proteomes" id="UP000324832"/>
    </source>
</evidence>
<evidence type="ECO:0000259" key="2">
    <source>
        <dbReference type="Pfam" id="PF07993"/>
    </source>
</evidence>
<dbReference type="GO" id="GO:0102965">
    <property type="term" value="F:alcohol-forming long-chain fatty acyl-CoA reductase activity"/>
    <property type="evidence" value="ECO:0007669"/>
    <property type="project" value="UniProtKB-EC"/>
</dbReference>
<keyword evidence="4" id="KW-1185">Reference proteome</keyword>
<dbReference type="EMBL" id="FZQP02000238">
    <property type="protein sequence ID" value="VVC88108.1"/>
    <property type="molecule type" value="Genomic_DNA"/>
</dbReference>
<comment type="similarity">
    <text evidence="1">Belongs to the fatty acyl-CoA reductase family.</text>
</comment>
<keyword evidence="1" id="KW-0521">NADP</keyword>
<gene>
    <name evidence="3" type="ORF">LSINAPIS_LOCUS1556</name>
</gene>
<comment type="catalytic activity">
    <reaction evidence="1">
        <text>a long-chain fatty acyl-CoA + 2 NADPH + 2 H(+) = a long-chain primary fatty alcohol + 2 NADP(+) + CoA</text>
        <dbReference type="Rhea" id="RHEA:52716"/>
        <dbReference type="ChEBI" id="CHEBI:15378"/>
        <dbReference type="ChEBI" id="CHEBI:57287"/>
        <dbReference type="ChEBI" id="CHEBI:57783"/>
        <dbReference type="ChEBI" id="CHEBI:58349"/>
        <dbReference type="ChEBI" id="CHEBI:77396"/>
        <dbReference type="ChEBI" id="CHEBI:83139"/>
        <dbReference type="EC" id="1.2.1.84"/>
    </reaction>
</comment>
<sequence>MSYDIIRHIPVTFKMGAPDGNHNSSIIDFYAGKSVFITGGTGFLGKVLIEKLLYSCKDIKNIYMLIREKRGVPAQERIKKMLDTVPFARLKERTQLLSKIVPIHGDLTSEYLGFDCFSLSCDH</sequence>
<reference evidence="3 4" key="1">
    <citation type="submission" date="2017-07" db="EMBL/GenBank/DDBJ databases">
        <authorList>
            <person name="Talla V."/>
            <person name="Backstrom N."/>
        </authorList>
    </citation>
    <scope>NUCLEOTIDE SEQUENCE [LARGE SCALE GENOMIC DNA]</scope>
</reference>
<dbReference type="Pfam" id="PF07993">
    <property type="entry name" value="NAD_binding_4"/>
    <property type="match status" value="1"/>
</dbReference>
<dbReference type="SUPFAM" id="SSF51735">
    <property type="entry name" value="NAD(P)-binding Rossmann-fold domains"/>
    <property type="match status" value="1"/>
</dbReference>
<dbReference type="PANTHER" id="PTHR11011:SF116">
    <property type="entry name" value="FATTY ACYL-COA REDUCTASE CG5065-RELATED"/>
    <property type="match status" value="1"/>
</dbReference>
<dbReference type="InterPro" id="IPR036291">
    <property type="entry name" value="NAD(P)-bd_dom_sf"/>
</dbReference>
<evidence type="ECO:0000256" key="1">
    <source>
        <dbReference type="RuleBase" id="RU363097"/>
    </source>
</evidence>
<dbReference type="Proteomes" id="UP000324832">
    <property type="component" value="Unassembled WGS sequence"/>
</dbReference>
<dbReference type="GO" id="GO:0005777">
    <property type="term" value="C:peroxisome"/>
    <property type="evidence" value="ECO:0007669"/>
    <property type="project" value="TreeGrafter"/>
</dbReference>
<proteinExistence type="inferred from homology"/>
<accession>A0A5E4PSQ1</accession>
<keyword evidence="1" id="KW-0444">Lipid biosynthesis</keyword>
<protein>
    <recommendedName>
        <fullName evidence="1">Fatty acyl-CoA reductase</fullName>
        <ecNumber evidence="1">1.2.1.84</ecNumber>
    </recommendedName>
</protein>
<dbReference type="AlphaFoldDB" id="A0A5E4PSQ1"/>
<dbReference type="InterPro" id="IPR026055">
    <property type="entry name" value="FAR"/>
</dbReference>
<organism evidence="3 4">
    <name type="scientific">Leptidea sinapis</name>
    <dbReference type="NCBI Taxonomy" id="189913"/>
    <lineage>
        <taxon>Eukaryota</taxon>
        <taxon>Metazoa</taxon>
        <taxon>Ecdysozoa</taxon>
        <taxon>Arthropoda</taxon>
        <taxon>Hexapoda</taxon>
        <taxon>Insecta</taxon>
        <taxon>Pterygota</taxon>
        <taxon>Neoptera</taxon>
        <taxon>Endopterygota</taxon>
        <taxon>Lepidoptera</taxon>
        <taxon>Glossata</taxon>
        <taxon>Ditrysia</taxon>
        <taxon>Papilionoidea</taxon>
        <taxon>Pieridae</taxon>
        <taxon>Dismorphiinae</taxon>
        <taxon>Leptidea</taxon>
    </lineage>
</organism>
<evidence type="ECO:0000313" key="3">
    <source>
        <dbReference type="EMBL" id="VVC88108.1"/>
    </source>
</evidence>
<comment type="function">
    <text evidence="1">Catalyzes the reduction of fatty acyl-CoA to fatty alcohols.</text>
</comment>
<dbReference type="PANTHER" id="PTHR11011">
    <property type="entry name" value="MALE STERILITY PROTEIN 2-RELATED"/>
    <property type="match status" value="1"/>
</dbReference>
<dbReference type="GO" id="GO:0035336">
    <property type="term" value="P:long-chain fatty-acyl-CoA metabolic process"/>
    <property type="evidence" value="ECO:0007669"/>
    <property type="project" value="TreeGrafter"/>
</dbReference>
<name>A0A5E4PSQ1_9NEOP</name>
<dbReference type="EC" id="1.2.1.84" evidence="1"/>
<feature type="domain" description="Thioester reductase (TE)" evidence="2">
    <location>
        <begin position="37"/>
        <end position="115"/>
    </location>
</feature>
<dbReference type="Gene3D" id="3.40.50.720">
    <property type="entry name" value="NAD(P)-binding Rossmann-like Domain"/>
    <property type="match status" value="1"/>
</dbReference>